<dbReference type="Proteomes" id="UP000060787">
    <property type="component" value="Chromosome"/>
</dbReference>
<name>A0A0S2F421_LYSAN</name>
<evidence type="ECO:0000313" key="2">
    <source>
        <dbReference type="EMBL" id="ALN78267.1"/>
    </source>
</evidence>
<evidence type="ECO:0000256" key="1">
    <source>
        <dbReference type="SAM" id="MobiDB-lite"/>
    </source>
</evidence>
<gene>
    <name evidence="2" type="ORF">LA76x_0105</name>
</gene>
<organism evidence="2 3">
    <name type="scientific">Lysobacter antibioticus</name>
    <dbReference type="NCBI Taxonomy" id="84531"/>
    <lineage>
        <taxon>Bacteria</taxon>
        <taxon>Pseudomonadati</taxon>
        <taxon>Pseudomonadota</taxon>
        <taxon>Gammaproteobacteria</taxon>
        <taxon>Lysobacterales</taxon>
        <taxon>Lysobacteraceae</taxon>
        <taxon>Lysobacter</taxon>
    </lineage>
</organism>
<dbReference type="EMBL" id="CP011129">
    <property type="protein sequence ID" value="ALN78267.1"/>
    <property type="molecule type" value="Genomic_DNA"/>
</dbReference>
<dbReference type="KEGG" id="lab:LA76x_0105"/>
<reference evidence="2 3" key="1">
    <citation type="journal article" date="2015" name="BMC Genomics">
        <title>Comparative genomics and metabolic profiling of the genus Lysobacter.</title>
        <authorList>
            <person name="de Bruijn I."/>
            <person name="Cheng X."/>
            <person name="de Jager V."/>
            <person name="Exposito R.G."/>
            <person name="Watrous J."/>
            <person name="Patel N."/>
            <person name="Postma J."/>
            <person name="Dorrestein P.C."/>
            <person name="Kobayashi D."/>
            <person name="Raaijmakers J.M."/>
        </authorList>
    </citation>
    <scope>NUCLEOTIDE SEQUENCE [LARGE SCALE GENOMIC DNA]</scope>
    <source>
        <strain evidence="2 3">76</strain>
    </source>
</reference>
<keyword evidence="3" id="KW-1185">Reference proteome</keyword>
<feature type="region of interest" description="Disordered" evidence="1">
    <location>
        <begin position="1"/>
        <end position="21"/>
    </location>
</feature>
<sequence length="72" mass="8130">MPWPAGAEPRGDWRGIPAAGPHRLFTGSPGRMRRRVWRRIRHIALWVCQWCPPGPIGSNCAALPQAVRRHLS</sequence>
<dbReference type="AlphaFoldDB" id="A0A0S2F421"/>
<protein>
    <submittedName>
        <fullName evidence="2">Uncharacterized protein</fullName>
    </submittedName>
</protein>
<accession>A0A0S2F421</accession>
<proteinExistence type="predicted"/>
<evidence type="ECO:0000313" key="3">
    <source>
        <dbReference type="Proteomes" id="UP000060787"/>
    </source>
</evidence>
<dbReference type="PATRIC" id="fig|84531.8.peg.107"/>